<name>A0A1I3JBT8_9RHOB</name>
<evidence type="ECO:0000313" key="1">
    <source>
        <dbReference type="EMBL" id="SFI57721.1"/>
    </source>
</evidence>
<evidence type="ECO:0008006" key="3">
    <source>
        <dbReference type="Google" id="ProtNLM"/>
    </source>
</evidence>
<dbReference type="OrthoDB" id="7659063at2"/>
<organism evidence="1 2">
    <name type="scientific">Jannaschia pohangensis</name>
    <dbReference type="NCBI Taxonomy" id="390807"/>
    <lineage>
        <taxon>Bacteria</taxon>
        <taxon>Pseudomonadati</taxon>
        <taxon>Pseudomonadota</taxon>
        <taxon>Alphaproteobacteria</taxon>
        <taxon>Rhodobacterales</taxon>
        <taxon>Roseobacteraceae</taxon>
        <taxon>Jannaschia</taxon>
    </lineage>
</organism>
<sequence>MFRLILPLSMVLAGCNASVGPVGVSIGGPEASPAVANPADYKELDHNVPRGVEAALPPGVSKLDVRENDLCYAYVQDGLILPVKRPDGSQYCLK</sequence>
<gene>
    <name evidence="1" type="ORF">SAMN04488095_1276</name>
</gene>
<dbReference type="Proteomes" id="UP000199110">
    <property type="component" value="Unassembled WGS sequence"/>
</dbReference>
<reference evidence="1 2" key="1">
    <citation type="submission" date="2016-10" db="EMBL/GenBank/DDBJ databases">
        <authorList>
            <person name="de Groot N.N."/>
        </authorList>
    </citation>
    <scope>NUCLEOTIDE SEQUENCE [LARGE SCALE GENOMIC DNA]</scope>
    <source>
        <strain evidence="1 2">DSM 19073</strain>
    </source>
</reference>
<accession>A0A1I3JBT8</accession>
<dbReference type="STRING" id="390807.SAMN04488095_1276"/>
<dbReference type="RefSeq" id="WP_139212286.1">
    <property type="nucleotide sequence ID" value="NZ_FORA01000001.1"/>
</dbReference>
<dbReference type="EMBL" id="FORA01000001">
    <property type="protein sequence ID" value="SFI57721.1"/>
    <property type="molecule type" value="Genomic_DNA"/>
</dbReference>
<evidence type="ECO:0000313" key="2">
    <source>
        <dbReference type="Proteomes" id="UP000199110"/>
    </source>
</evidence>
<dbReference type="AlphaFoldDB" id="A0A1I3JBT8"/>
<protein>
    <recommendedName>
        <fullName evidence="3">Lipoprotein</fullName>
    </recommendedName>
</protein>
<dbReference type="PROSITE" id="PS51257">
    <property type="entry name" value="PROKAR_LIPOPROTEIN"/>
    <property type="match status" value="1"/>
</dbReference>
<proteinExistence type="predicted"/>
<keyword evidence="2" id="KW-1185">Reference proteome</keyword>